<evidence type="ECO:0000259" key="2">
    <source>
        <dbReference type="Pfam" id="PF05617"/>
    </source>
</evidence>
<name>A0ABC8KZY0_ERUVS</name>
<gene>
    <name evidence="3" type="ORF">ERUC_LOCUS28565</name>
</gene>
<keyword evidence="4" id="KW-1185">Reference proteome</keyword>
<keyword evidence="1" id="KW-0732">Signal</keyword>
<protein>
    <recommendedName>
        <fullName evidence="2">Prolamin-like domain-containing protein</fullName>
    </recommendedName>
</protein>
<evidence type="ECO:0000313" key="3">
    <source>
        <dbReference type="EMBL" id="CAH8362809.1"/>
    </source>
</evidence>
<dbReference type="PANTHER" id="PTHR31181">
    <property type="entry name" value="EGG CELL-SECRETED PROTEIN 1.4"/>
    <property type="match status" value="1"/>
</dbReference>
<feature type="domain" description="Prolamin-like" evidence="2">
    <location>
        <begin position="41"/>
        <end position="87"/>
    </location>
</feature>
<dbReference type="EMBL" id="CAKOAT010341820">
    <property type="protein sequence ID" value="CAH8362809.1"/>
    <property type="molecule type" value="Genomic_DNA"/>
</dbReference>
<accession>A0ABC8KZY0</accession>
<dbReference type="PANTHER" id="PTHR31181:SF54">
    <property type="entry name" value="CYSTEINE RICH PEPTIDE-RELATED"/>
    <property type="match status" value="1"/>
</dbReference>
<proteinExistence type="predicted"/>
<evidence type="ECO:0000256" key="1">
    <source>
        <dbReference type="ARBA" id="ARBA00022729"/>
    </source>
</evidence>
<dbReference type="Pfam" id="PF05617">
    <property type="entry name" value="Prolamin_like"/>
    <property type="match status" value="1"/>
</dbReference>
<dbReference type="InterPro" id="IPR008502">
    <property type="entry name" value="Prolamin-like"/>
</dbReference>
<dbReference type="AlphaFoldDB" id="A0ABC8KZY0"/>
<organism evidence="3 4">
    <name type="scientific">Eruca vesicaria subsp. sativa</name>
    <name type="common">Garden rocket</name>
    <name type="synonym">Eruca sativa</name>
    <dbReference type="NCBI Taxonomy" id="29727"/>
    <lineage>
        <taxon>Eukaryota</taxon>
        <taxon>Viridiplantae</taxon>
        <taxon>Streptophyta</taxon>
        <taxon>Embryophyta</taxon>
        <taxon>Tracheophyta</taxon>
        <taxon>Spermatophyta</taxon>
        <taxon>Magnoliopsida</taxon>
        <taxon>eudicotyledons</taxon>
        <taxon>Gunneridae</taxon>
        <taxon>Pentapetalae</taxon>
        <taxon>rosids</taxon>
        <taxon>malvids</taxon>
        <taxon>Brassicales</taxon>
        <taxon>Brassicaceae</taxon>
        <taxon>Brassiceae</taxon>
        <taxon>Eruca</taxon>
    </lineage>
</organism>
<evidence type="ECO:0000313" key="4">
    <source>
        <dbReference type="Proteomes" id="UP001642260"/>
    </source>
</evidence>
<sequence>MVVLCVVVSANAQLPQFPMPFPFPLPFQPSHGIPRFPDAAKCWVSVMNISGCIIEISTSILTRQFGHIGPACCKAFLEAEANCLPKVPFNPLFPLKDQCSRIANAAPPTTK</sequence>
<reference evidence="3 4" key="1">
    <citation type="submission" date="2022-03" db="EMBL/GenBank/DDBJ databases">
        <authorList>
            <person name="Macdonald S."/>
            <person name="Ahmed S."/>
            <person name="Newling K."/>
        </authorList>
    </citation>
    <scope>NUCLEOTIDE SEQUENCE [LARGE SCALE GENOMIC DNA]</scope>
</reference>
<dbReference type="Proteomes" id="UP001642260">
    <property type="component" value="Unassembled WGS sequence"/>
</dbReference>
<comment type="caution">
    <text evidence="3">The sequence shown here is derived from an EMBL/GenBank/DDBJ whole genome shotgun (WGS) entry which is preliminary data.</text>
</comment>